<reference evidence="1 2" key="1">
    <citation type="submission" date="2020-08" db="EMBL/GenBank/DDBJ databases">
        <title>Genomic Encyclopedia of Type Strains, Phase IV (KMG-IV): sequencing the most valuable type-strain genomes for metagenomic binning, comparative biology and taxonomic classification.</title>
        <authorList>
            <person name="Goeker M."/>
        </authorList>
    </citation>
    <scope>NUCLEOTIDE SEQUENCE [LARGE SCALE GENOMIC DNA]</scope>
    <source>
        <strain evidence="1 2">DSM 26189</strain>
    </source>
</reference>
<keyword evidence="1" id="KW-0808">Transferase</keyword>
<proteinExistence type="predicted"/>
<dbReference type="PANTHER" id="PTHR48228">
    <property type="entry name" value="SUCCINYL-COA--D-CITRAMALATE COA-TRANSFERASE"/>
    <property type="match status" value="1"/>
</dbReference>
<keyword evidence="2" id="KW-1185">Reference proteome</keyword>
<organism evidence="1 2">
    <name type="scientific">Sphingobium jiangsuense</name>
    <dbReference type="NCBI Taxonomy" id="870476"/>
    <lineage>
        <taxon>Bacteria</taxon>
        <taxon>Pseudomonadati</taxon>
        <taxon>Pseudomonadota</taxon>
        <taxon>Alphaproteobacteria</taxon>
        <taxon>Sphingomonadales</taxon>
        <taxon>Sphingomonadaceae</taxon>
        <taxon>Sphingobium</taxon>
    </lineage>
</organism>
<accession>A0A7W6FPT1</accession>
<sequence length="396" mass="42701">MPMPYDFLSDLLVLEVAQFGPDALGGYLADMGARVIKVEPPEGDPLRYSGALAVGSPDGFSYMHLRWNRGKESLMLDLTTDRGVADFLKLAARADVVIEGMRAGILDRLGVGHEALAAVNPRLVFCSVSGMGRSGPYRAMASHGPSFDAFGGLGRPTGESISKYEGVQPASVGMHAVSLHAALGVLSAVIGARRTGKGALIEVAAAESAAHWLPDAVEPLLNGALNHDRPGFNDPSGRMRLWARMDNYATRDGKLIYLMSLTEKSWNALIGVLGRPDIQAIYDRAPQTGTEDAEVAAALRQAFLEKDRNAWLALFRQANVAAMPVNDFEDLIRDPHFLDRDNLYRVDLDEAGPLTLLGTPVRVEGESFSARLAPRLDQQGDAIRAEFGLQAEPVDP</sequence>
<comment type="caution">
    <text evidence="1">The sequence shown here is derived from an EMBL/GenBank/DDBJ whole genome shotgun (WGS) entry which is preliminary data.</text>
</comment>
<dbReference type="Gene3D" id="3.40.50.10540">
    <property type="entry name" value="Crotonobetainyl-coa:carnitine coa-transferase, domain 1"/>
    <property type="match status" value="1"/>
</dbReference>
<evidence type="ECO:0000313" key="2">
    <source>
        <dbReference type="Proteomes" id="UP000571950"/>
    </source>
</evidence>
<dbReference type="SUPFAM" id="SSF89796">
    <property type="entry name" value="CoA-transferase family III (CaiB/BaiF)"/>
    <property type="match status" value="1"/>
</dbReference>
<dbReference type="InterPro" id="IPR003673">
    <property type="entry name" value="CoA-Trfase_fam_III"/>
</dbReference>
<dbReference type="EMBL" id="JACIDT010000006">
    <property type="protein sequence ID" value="MBB3926396.1"/>
    <property type="molecule type" value="Genomic_DNA"/>
</dbReference>
<name>A0A7W6FPT1_9SPHN</name>
<dbReference type="Pfam" id="PF02515">
    <property type="entry name" value="CoA_transf_3"/>
    <property type="match status" value="1"/>
</dbReference>
<dbReference type="Gene3D" id="3.30.1540.10">
    <property type="entry name" value="formyl-coa transferase, domain 3"/>
    <property type="match status" value="1"/>
</dbReference>
<dbReference type="GO" id="GO:0016740">
    <property type="term" value="F:transferase activity"/>
    <property type="evidence" value="ECO:0007669"/>
    <property type="project" value="UniProtKB-KW"/>
</dbReference>
<evidence type="ECO:0000313" key="1">
    <source>
        <dbReference type="EMBL" id="MBB3926396.1"/>
    </source>
</evidence>
<dbReference type="PANTHER" id="PTHR48228:SF5">
    <property type="entry name" value="ALPHA-METHYLACYL-COA RACEMASE"/>
    <property type="match status" value="1"/>
</dbReference>
<gene>
    <name evidence="1" type="ORF">GGR43_002113</name>
</gene>
<dbReference type="InterPro" id="IPR050509">
    <property type="entry name" value="CoA-transferase_III"/>
</dbReference>
<dbReference type="Proteomes" id="UP000571950">
    <property type="component" value="Unassembled WGS sequence"/>
</dbReference>
<dbReference type="InterPro" id="IPR044855">
    <property type="entry name" value="CoA-Trfase_III_dom3_sf"/>
</dbReference>
<dbReference type="InterPro" id="IPR023606">
    <property type="entry name" value="CoA-Trfase_III_dom_1_sf"/>
</dbReference>
<dbReference type="AlphaFoldDB" id="A0A7W6FPT1"/>
<protein>
    <submittedName>
        <fullName evidence="1">Crotonobetainyl-CoA:carnitine CoA-transferase CaiB-like acyl-CoA transferase</fullName>
    </submittedName>
</protein>